<sequence>MSNPLAISTVSAAFLRRILSAANAAVPNAKVRLGAPTAKLAEDAAPLVNLHLYRVEPNAAHANDHLPTRGATGQMRGPSKLALNLHYVMSFYGNHDAFEPDLMLGEVMLALEHEPLLSKTTIHNAIEDNDELEDSDLEAALARLRVTRQLMTIDDFSKIWSIFYQVPYVLSLSYEVSHVVIETSATPPVPTPVAHPGLWVSPVSTLRLDAAGRAPGSIIPPVWGGILHVAGRGLAKPGLELEVDGGGLAMSGVRQSEAALAVTLDAPTFGGVELAVGVHRLQAIAPRTSADQPDHVRARSNALAFALSPAIVVGTITAPAGGTTATGTVDIGFTPSIRSDQAVRLLLDVRNPAAPAQVILAGRIPVEGGANAASLTFSFVSLPRGDYLVRADVDGLLSPVTLDSTAGSSTYGQIIGPELSL</sequence>
<reference evidence="3" key="1">
    <citation type="submission" date="2022-06" db="EMBL/GenBank/DDBJ databases">
        <title>Physiological and biochemical characterization and genomic elucidation of a strain of the genus Ensifer adhaerens M8 that combines arsenic oxidation and chromium reduction.</title>
        <authorList>
            <person name="Li X."/>
            <person name="Yu c."/>
        </authorList>
    </citation>
    <scope>NUCLEOTIDE SEQUENCE</scope>
    <source>
        <strain evidence="3">M8</strain>
        <plasmid evidence="3">pB</plasmid>
    </source>
</reference>
<evidence type="ECO:0000313" key="4">
    <source>
        <dbReference type="Proteomes" id="UP001055460"/>
    </source>
</evidence>
<feature type="signal peptide" evidence="1">
    <location>
        <begin position="1"/>
        <end position="24"/>
    </location>
</feature>
<protein>
    <submittedName>
        <fullName evidence="3">DUF4255 domain-containing protein</fullName>
    </submittedName>
</protein>
<dbReference type="OrthoDB" id="527247at2"/>
<name>A0A9Q8YDF2_ENSAD</name>
<organism evidence="3 4">
    <name type="scientific">Ensifer adhaerens</name>
    <name type="common">Sinorhizobium morelense</name>
    <dbReference type="NCBI Taxonomy" id="106592"/>
    <lineage>
        <taxon>Bacteria</taxon>
        <taxon>Pseudomonadati</taxon>
        <taxon>Pseudomonadota</taxon>
        <taxon>Alphaproteobacteria</taxon>
        <taxon>Hyphomicrobiales</taxon>
        <taxon>Rhizobiaceae</taxon>
        <taxon>Sinorhizobium/Ensifer group</taxon>
        <taxon>Ensifer</taxon>
    </lineage>
</organism>
<dbReference type="Pfam" id="PF14065">
    <property type="entry name" value="Pvc16_N"/>
    <property type="match status" value="1"/>
</dbReference>
<dbReference type="AlphaFoldDB" id="A0A9Q8YDF2"/>
<keyword evidence="1" id="KW-0732">Signal</keyword>
<dbReference type="RefSeq" id="WP_110819680.1">
    <property type="nucleotide sequence ID" value="NZ_CAXURO020000003.1"/>
</dbReference>
<evidence type="ECO:0000256" key="1">
    <source>
        <dbReference type="SAM" id="SignalP"/>
    </source>
</evidence>
<feature type="domain" description="Pvc16 N-terminal" evidence="2">
    <location>
        <begin position="13"/>
        <end position="193"/>
    </location>
</feature>
<dbReference type="Proteomes" id="UP001055460">
    <property type="component" value="Plasmid pB"/>
</dbReference>
<proteinExistence type="predicted"/>
<dbReference type="InterPro" id="IPR025351">
    <property type="entry name" value="Pvc16_N"/>
</dbReference>
<feature type="chain" id="PRO_5040113870" evidence="1">
    <location>
        <begin position="25"/>
        <end position="421"/>
    </location>
</feature>
<accession>A0A9Q8YDF2</accession>
<evidence type="ECO:0000259" key="2">
    <source>
        <dbReference type="Pfam" id="PF14065"/>
    </source>
</evidence>
<keyword evidence="3" id="KW-0614">Plasmid</keyword>
<dbReference type="EMBL" id="CP098809">
    <property type="protein sequence ID" value="USJ27135.1"/>
    <property type="molecule type" value="Genomic_DNA"/>
</dbReference>
<gene>
    <name evidence="3" type="ORF">NE863_32090</name>
</gene>
<geneLocation type="plasmid" evidence="3 4">
    <name>pB</name>
</geneLocation>
<evidence type="ECO:0000313" key="3">
    <source>
        <dbReference type="EMBL" id="USJ27135.1"/>
    </source>
</evidence>